<accession>A0A2G6MTN8</accession>
<reference evidence="6 7" key="1">
    <citation type="submission" date="2017-10" db="EMBL/GenBank/DDBJ databases">
        <title>Novel microbial diversity and functional potential in the marine mammal oral microbiome.</title>
        <authorList>
            <person name="Dudek N.K."/>
            <person name="Sun C.L."/>
            <person name="Burstein D."/>
            <person name="Kantor R.S."/>
            <person name="Aliaga Goltsman D.S."/>
            <person name="Bik E.M."/>
            <person name="Thomas B.C."/>
            <person name="Banfield J.F."/>
            <person name="Relman D.A."/>
        </authorList>
    </citation>
    <scope>NUCLEOTIDE SEQUENCE [LARGE SCALE GENOMIC DNA]</scope>
    <source>
        <strain evidence="6">DOLJORAL78_47_202</strain>
    </source>
</reference>
<dbReference type="InterPro" id="IPR002201">
    <property type="entry name" value="Glyco_trans_9"/>
</dbReference>
<name>A0A2G6MTN8_9BACT</name>
<dbReference type="GO" id="GO:0005829">
    <property type="term" value="C:cytosol"/>
    <property type="evidence" value="ECO:0007669"/>
    <property type="project" value="TreeGrafter"/>
</dbReference>
<evidence type="ECO:0000313" key="7">
    <source>
        <dbReference type="Proteomes" id="UP000231203"/>
    </source>
</evidence>
<evidence type="ECO:0000256" key="4">
    <source>
        <dbReference type="ARBA" id="ARBA00044042"/>
    </source>
</evidence>
<dbReference type="NCBIfam" id="TIGR02195">
    <property type="entry name" value="heptsyl_trn_II"/>
    <property type="match status" value="1"/>
</dbReference>
<evidence type="ECO:0000256" key="5">
    <source>
        <dbReference type="ARBA" id="ARBA00047503"/>
    </source>
</evidence>
<dbReference type="PANTHER" id="PTHR30160:SF7">
    <property type="entry name" value="ADP-HEPTOSE--LPS HEPTOSYLTRANSFERASE 2"/>
    <property type="match status" value="1"/>
</dbReference>
<evidence type="ECO:0000256" key="1">
    <source>
        <dbReference type="ARBA" id="ARBA00022676"/>
    </source>
</evidence>
<organism evidence="6 7">
    <name type="scientific">Desulfobacter postgatei</name>
    <dbReference type="NCBI Taxonomy" id="2293"/>
    <lineage>
        <taxon>Bacteria</taxon>
        <taxon>Pseudomonadati</taxon>
        <taxon>Thermodesulfobacteriota</taxon>
        <taxon>Desulfobacteria</taxon>
        <taxon>Desulfobacterales</taxon>
        <taxon>Desulfobacteraceae</taxon>
        <taxon>Desulfobacter</taxon>
    </lineage>
</organism>
<gene>
    <name evidence="6" type="primary">waaF</name>
    <name evidence="6" type="ORF">CSA25_00895</name>
</gene>
<keyword evidence="2 6" id="KW-0808">Transferase</keyword>
<comment type="similarity">
    <text evidence="3">Belongs to the glycosyltransferase 9 family.</text>
</comment>
<dbReference type="PANTHER" id="PTHR30160">
    <property type="entry name" value="TETRAACYLDISACCHARIDE 4'-KINASE-RELATED"/>
    <property type="match status" value="1"/>
</dbReference>
<keyword evidence="1" id="KW-0328">Glycosyltransferase</keyword>
<dbReference type="InterPro" id="IPR051199">
    <property type="entry name" value="LPS_LOS_Heptosyltrfase"/>
</dbReference>
<dbReference type="EMBL" id="PDTI01000010">
    <property type="protein sequence ID" value="PIE63300.1"/>
    <property type="molecule type" value="Genomic_DNA"/>
</dbReference>
<dbReference type="InterPro" id="IPR011910">
    <property type="entry name" value="RfaF"/>
</dbReference>
<evidence type="ECO:0000256" key="3">
    <source>
        <dbReference type="ARBA" id="ARBA00043995"/>
    </source>
</evidence>
<sequence length="355" mass="39092">MTKIRLKKNDRGRILIRAANWVGDAVMTTPVVRAVRKNFPRAGITVLAKPWVVPVYQNNPHVDRIMVYENEGRHKMGLGTLRLAKDLQAQQFDLAILMQNAFEAALLAFLARIPERLGYNTDGRRLLLNRCIRMDPVLKKGHLIDYYLALLSLAGLDTAGRDLELYPGRRDREWSRYFLNEQALSGSGRPVIGINPGSTGGTAKRWFPERYAQLARNLAAQHQTRIIIFGGPAERELGDEICAMANGACINMAGRTNLSKAFALIGALDLFVTNDSGLMHVAAAQHVNQVAVIGSTDPIATAPANKNSVMVRDPVPCAPCLKKDCPTDHKCMDKITVEMVMSACNAFLGKEGFNG</sequence>
<evidence type="ECO:0000313" key="6">
    <source>
        <dbReference type="EMBL" id="PIE63300.1"/>
    </source>
</evidence>
<comment type="caution">
    <text evidence="6">The sequence shown here is derived from an EMBL/GenBank/DDBJ whole genome shotgun (WGS) entry which is preliminary data.</text>
</comment>
<comment type="catalytic activity">
    <reaction evidence="5">
        <text>an L-alpha-D-Hep-(1-&gt;5)-[alpha-Kdo-(2-&gt;4)]-alpha-Kdo-(2-&gt;6)-lipid A + ADP-L-glycero-beta-D-manno-heptose = an L-alpha-D-Hep-(1-&gt;3)-L-alpha-D-Hep-(1-&gt;5)-[alpha-Kdo-(2-&gt;4)]-alpha-Kdo-(2-&gt;6)-lipid A + ADP + H(+)</text>
        <dbReference type="Rhea" id="RHEA:74071"/>
        <dbReference type="ChEBI" id="CHEBI:15378"/>
        <dbReference type="ChEBI" id="CHEBI:61506"/>
        <dbReference type="ChEBI" id="CHEBI:193068"/>
        <dbReference type="ChEBI" id="CHEBI:193069"/>
        <dbReference type="ChEBI" id="CHEBI:456216"/>
        <dbReference type="EC" id="2.4.99.24"/>
    </reaction>
</comment>
<dbReference type="CDD" id="cd03789">
    <property type="entry name" value="GT9_LPS_heptosyltransferase"/>
    <property type="match status" value="1"/>
</dbReference>
<dbReference type="AlphaFoldDB" id="A0A2G6MTN8"/>
<proteinExistence type="inferred from homology"/>
<protein>
    <recommendedName>
        <fullName evidence="4">lipopolysaccharide heptosyltransferase II</fullName>
        <ecNumber evidence="4">2.4.99.24</ecNumber>
    </recommendedName>
</protein>
<dbReference type="Gene3D" id="3.40.50.2000">
    <property type="entry name" value="Glycogen Phosphorylase B"/>
    <property type="match status" value="2"/>
</dbReference>
<dbReference type="GO" id="GO:0009244">
    <property type="term" value="P:lipopolysaccharide core region biosynthetic process"/>
    <property type="evidence" value="ECO:0007669"/>
    <property type="project" value="TreeGrafter"/>
</dbReference>
<evidence type="ECO:0000256" key="2">
    <source>
        <dbReference type="ARBA" id="ARBA00022679"/>
    </source>
</evidence>
<dbReference type="Proteomes" id="UP000231203">
    <property type="component" value="Unassembled WGS sequence"/>
</dbReference>
<dbReference type="Pfam" id="PF01075">
    <property type="entry name" value="Glyco_transf_9"/>
    <property type="match status" value="1"/>
</dbReference>
<dbReference type="EC" id="2.4.99.24" evidence="4"/>
<dbReference type="FunFam" id="3.40.50.2000:FF:000023">
    <property type="entry name" value="ADP-heptose--LPS heptosyltransferase II"/>
    <property type="match status" value="1"/>
</dbReference>
<dbReference type="SUPFAM" id="SSF53756">
    <property type="entry name" value="UDP-Glycosyltransferase/glycogen phosphorylase"/>
    <property type="match status" value="1"/>
</dbReference>
<dbReference type="GO" id="GO:0008713">
    <property type="term" value="F:ADP-heptose-lipopolysaccharide heptosyltransferase activity"/>
    <property type="evidence" value="ECO:0007669"/>
    <property type="project" value="UniProtKB-EC"/>
</dbReference>